<dbReference type="InterPro" id="IPR056955">
    <property type="entry name" value="ORC-CDC6-like"/>
</dbReference>
<sequence>MNNNNNNNDLVGPLYAEAITETNKIIESYISSNGVEDISKDKYIAPIISGDRLILSGVRGTGKTMILKTAEAVMKKQLYHDIFEEHLPLLEFFSESNTFKKKLLPVYISYSGFKDDVSLESQFELTGEEIRYAKEIFRGYFFMSLLQQVLAVIEEMNLDKNVNFNLFGLKTKFGIKKQIDKVIKQYRRLGFRELVKSRKNGIDIGLKIKPLNLGGDGSLSTSKEETITEVTLNDMQRTSLFKETINSICNTYNLDKIVFLFDEVHYLKYLQSEFFDVLFGFRNFGKISFSVSAYPSFMDYGSCFDIPDDAKELSVASVLYKPSKVEFENPLIRLVKLRLKTYGQVEIEEIISADALELLILLVNGNPRILLQSIEFIWRKNNQKKINMNNITQDIIIDMVTSWYIDFRDKQAMRYKTNIKKVEDFSKVIVKRLSEYNKRNEASTNFFLLNDEICNHFSDTIDLLQYSRIIDKLRIASFGGSNGTMGKMYLLNPMVGWYYGIFSKAQVANLVKHTKESLDKDKKSQFDSLNTFLTNIDESYNISCPRYKDNTCLDAKCKDAYSEQWALCPFYPGMSLEVTTPSYSEVSIDVLNLTNFLETKLKRSDIKTLKDILDRDIIGLKEIYLIGDVRAKNIYYATREYIDDNLS</sequence>
<reference evidence="1 2" key="1">
    <citation type="submission" date="2008-03" db="EMBL/GenBank/DDBJ databases">
        <authorList>
            <person name="Paulsen I."/>
            <person name="Sebastian Y."/>
        </authorList>
    </citation>
    <scope>NUCLEOTIDE SEQUENCE [LARGE SCALE GENOMIC DNA]</scope>
    <source>
        <strain evidence="2">D str. JGS1721</strain>
    </source>
</reference>
<dbReference type="EMBL" id="ABOO01000039">
    <property type="protein sequence ID" value="EDT70747.1"/>
    <property type="molecule type" value="Genomic_DNA"/>
</dbReference>
<name>B1V608_CLOPF</name>
<gene>
    <name evidence="1" type="ORF">CJD_3247</name>
</gene>
<dbReference type="Proteomes" id="UP000003188">
    <property type="component" value="Unassembled WGS sequence"/>
</dbReference>
<protein>
    <submittedName>
        <fullName evidence="1">Uncharacterized protein</fullName>
    </submittedName>
</protein>
<dbReference type="InterPro" id="IPR027417">
    <property type="entry name" value="P-loop_NTPase"/>
</dbReference>
<proteinExistence type="predicted"/>
<evidence type="ECO:0000313" key="1">
    <source>
        <dbReference type="EMBL" id="EDT70747.1"/>
    </source>
</evidence>
<organism evidence="1 2">
    <name type="scientific">Clostridium perfringens D str. JGS1721</name>
    <dbReference type="NCBI Taxonomy" id="488537"/>
    <lineage>
        <taxon>Bacteria</taxon>
        <taxon>Bacillati</taxon>
        <taxon>Bacillota</taxon>
        <taxon>Clostridia</taxon>
        <taxon>Eubacteriales</taxon>
        <taxon>Clostridiaceae</taxon>
        <taxon>Clostridium</taxon>
    </lineage>
</organism>
<dbReference type="AlphaFoldDB" id="B1V608"/>
<comment type="caution">
    <text evidence="1">The sequence shown here is derived from an EMBL/GenBank/DDBJ whole genome shotgun (WGS) entry which is preliminary data.</text>
</comment>
<dbReference type="SUPFAM" id="SSF52540">
    <property type="entry name" value="P-loop containing nucleoside triphosphate hydrolases"/>
    <property type="match status" value="1"/>
</dbReference>
<dbReference type="Pfam" id="PF24389">
    <property type="entry name" value="ORC-CDC6-like"/>
    <property type="match status" value="1"/>
</dbReference>
<evidence type="ECO:0000313" key="2">
    <source>
        <dbReference type="Proteomes" id="UP000003188"/>
    </source>
</evidence>
<dbReference type="RefSeq" id="WP_003475840.1">
    <property type="nucleotide sequence ID" value="NZ_ABOO01000039.1"/>
</dbReference>
<accession>B1V608</accession>